<feature type="transmembrane region" description="Helical" evidence="1">
    <location>
        <begin position="75"/>
        <end position="92"/>
    </location>
</feature>
<gene>
    <name evidence="3" type="ORF">DQ384_29535</name>
</gene>
<dbReference type="EMBL" id="QOIL01000019">
    <property type="protein sequence ID" value="RCG26574.1"/>
    <property type="molecule type" value="Genomic_DNA"/>
</dbReference>
<proteinExistence type="predicted"/>
<feature type="transmembrane region" description="Helical" evidence="1">
    <location>
        <begin position="202"/>
        <end position="226"/>
    </location>
</feature>
<evidence type="ECO:0000313" key="3">
    <source>
        <dbReference type="EMBL" id="RCG26574.1"/>
    </source>
</evidence>
<keyword evidence="1" id="KW-0472">Membrane</keyword>
<feature type="domain" description="DUF1206" evidence="2">
    <location>
        <begin position="109"/>
        <end position="177"/>
    </location>
</feature>
<keyword evidence="4" id="KW-1185">Reference proteome</keyword>
<feature type="transmembrane region" description="Helical" evidence="1">
    <location>
        <begin position="246"/>
        <end position="267"/>
    </location>
</feature>
<keyword evidence="1" id="KW-0812">Transmembrane</keyword>
<dbReference type="Proteomes" id="UP000253094">
    <property type="component" value="Unassembled WGS sequence"/>
</dbReference>
<feature type="domain" description="DUF1206" evidence="2">
    <location>
        <begin position="203"/>
        <end position="272"/>
    </location>
</feature>
<dbReference type="AlphaFoldDB" id="A0A367F891"/>
<evidence type="ECO:0000259" key="2">
    <source>
        <dbReference type="Pfam" id="PF06724"/>
    </source>
</evidence>
<comment type="caution">
    <text evidence="3">The sequence shown here is derived from an EMBL/GenBank/DDBJ whole genome shotgun (WGS) entry which is preliminary data.</text>
</comment>
<accession>A0A367F891</accession>
<organism evidence="3 4">
    <name type="scientific">Sphaerisporangium album</name>
    <dbReference type="NCBI Taxonomy" id="509200"/>
    <lineage>
        <taxon>Bacteria</taxon>
        <taxon>Bacillati</taxon>
        <taxon>Actinomycetota</taxon>
        <taxon>Actinomycetes</taxon>
        <taxon>Streptosporangiales</taxon>
        <taxon>Streptosporangiaceae</taxon>
        <taxon>Sphaerisporangium</taxon>
    </lineage>
</organism>
<dbReference type="InterPro" id="IPR009597">
    <property type="entry name" value="DUF1206"/>
</dbReference>
<evidence type="ECO:0000256" key="1">
    <source>
        <dbReference type="SAM" id="Phobius"/>
    </source>
</evidence>
<protein>
    <submittedName>
        <fullName evidence="3">DUF1206 domain-containing protein</fullName>
    </submittedName>
</protein>
<reference evidence="3 4" key="1">
    <citation type="submission" date="2018-06" db="EMBL/GenBank/DDBJ databases">
        <title>Sphaerisporangium craniellae sp. nov., isolated from a marine sponge in the South China Sea.</title>
        <authorList>
            <person name="Li L."/>
        </authorList>
    </citation>
    <scope>NUCLEOTIDE SEQUENCE [LARGE SCALE GENOMIC DNA]</scope>
    <source>
        <strain evidence="3 4">CCTCC AA 208026</strain>
    </source>
</reference>
<dbReference type="RefSeq" id="WP_114032146.1">
    <property type="nucleotide sequence ID" value="NZ_QOIL01000019.1"/>
</dbReference>
<keyword evidence="1" id="KW-1133">Transmembrane helix</keyword>
<dbReference type="OrthoDB" id="4552598at2"/>
<feature type="transmembrane region" description="Helical" evidence="1">
    <location>
        <begin position="152"/>
        <end position="173"/>
    </location>
</feature>
<sequence length="274" mass="29159">MNSVASAGNQARGAARQVTNSRTFDRLARFGMACRGVLYALIGILALQIAFGGGGKEADKTGAVRTVAEQPFGTVLLWLLAIGFAALALWQLSEAALGSGMDAKHRIEAAARTVVYALVVGTVLSFLLRGTTGRSTDEQSKDLTAAVMDWPGGRLIVGAVGLGIVALGLYWIYKGWKKKFFEHLNTGQMSPRTRDIVEKLGMIGYAARGVIAAGAGIFAVQSAITYNPDEAKGIDSTLRAFADTPLGPWLLVVVALGLLVFAAFCFCESRWRRT</sequence>
<dbReference type="Pfam" id="PF06724">
    <property type="entry name" value="DUF1206"/>
    <property type="match status" value="3"/>
</dbReference>
<evidence type="ECO:0000313" key="4">
    <source>
        <dbReference type="Proteomes" id="UP000253094"/>
    </source>
</evidence>
<feature type="transmembrane region" description="Helical" evidence="1">
    <location>
        <begin position="36"/>
        <end position="55"/>
    </location>
</feature>
<name>A0A367F891_9ACTN</name>
<feature type="transmembrane region" description="Helical" evidence="1">
    <location>
        <begin position="113"/>
        <end position="132"/>
    </location>
</feature>
<feature type="domain" description="DUF1206" evidence="2">
    <location>
        <begin position="30"/>
        <end position="97"/>
    </location>
</feature>